<dbReference type="OrthoDB" id="1747378at2"/>
<gene>
    <name evidence="1" type="ORF">EDD73_108135</name>
</gene>
<accession>A0A4R2RLH1</accession>
<dbReference type="AlphaFoldDB" id="A0A4R2RLH1"/>
<keyword evidence="2" id="KW-1185">Reference proteome</keyword>
<evidence type="ECO:0000313" key="2">
    <source>
        <dbReference type="Proteomes" id="UP000294813"/>
    </source>
</evidence>
<dbReference type="Proteomes" id="UP000294813">
    <property type="component" value="Unassembled WGS sequence"/>
</dbReference>
<organism evidence="1 2">
    <name type="scientific">Heliophilum fasciatum</name>
    <dbReference type="NCBI Taxonomy" id="35700"/>
    <lineage>
        <taxon>Bacteria</taxon>
        <taxon>Bacillati</taxon>
        <taxon>Bacillota</taxon>
        <taxon>Clostridia</taxon>
        <taxon>Eubacteriales</taxon>
        <taxon>Heliobacteriaceae</taxon>
        <taxon>Heliophilum</taxon>
    </lineage>
</organism>
<dbReference type="RefSeq" id="WP_131918921.1">
    <property type="nucleotide sequence ID" value="NZ_JAOQNU010000008.1"/>
</dbReference>
<protein>
    <submittedName>
        <fullName evidence="1">Uncharacterized protein</fullName>
    </submittedName>
</protein>
<name>A0A4R2RLH1_9FIRM</name>
<comment type="caution">
    <text evidence="1">The sequence shown here is derived from an EMBL/GenBank/DDBJ whole genome shotgun (WGS) entry which is preliminary data.</text>
</comment>
<reference evidence="1 2" key="1">
    <citation type="submission" date="2019-03" db="EMBL/GenBank/DDBJ databases">
        <title>Genomic Encyclopedia of Type Strains, Phase IV (KMG-IV): sequencing the most valuable type-strain genomes for metagenomic binning, comparative biology and taxonomic classification.</title>
        <authorList>
            <person name="Goeker M."/>
        </authorList>
    </citation>
    <scope>NUCLEOTIDE SEQUENCE [LARGE SCALE GENOMIC DNA]</scope>
    <source>
        <strain evidence="1 2">DSM 11170</strain>
    </source>
</reference>
<dbReference type="EMBL" id="SLXT01000008">
    <property type="protein sequence ID" value="TCP64782.1"/>
    <property type="molecule type" value="Genomic_DNA"/>
</dbReference>
<proteinExistence type="predicted"/>
<evidence type="ECO:0000313" key="1">
    <source>
        <dbReference type="EMBL" id="TCP64782.1"/>
    </source>
</evidence>
<sequence length="680" mass="68941">MKFLTNIDLNKNELQNARIQNLSSAPTSPVEGQVYHNTLDHKTYMWNGTAWIDLTASTKVDKINAAMTTSAKVTSSVTKAAGSASTDVFRVESADSQELFSVKQNGDTVVGGKLTINGSGITTGTATDLTLSGNLTVQGSTTLGDNASQDTTTINGVTKVVSKATKSAGSSTADAFRVESSDAQPLLQVRENGDTVIGGVLTVNGAGTSTFAGNVSIGGKLTVADTATATAALNGTDLTLAGNLVVQGDTTLGNEAADNTSVQGTLDVSRANIKYDGTANRITATELGYIDGLTSNAQTQLNAKLNTSDADNANTANKVVKRDASGNFAAGTITATKVTGLSAPSADSDAATKAYVDTLKMGFDYKDSVRVATTTNINLTTGGMLSIDGITVAAGDRVLVKNQTTASQNGIYTAAAGAWTRSTDANGSSKVTSGMYVFVSEGATNGKTGWVLTTADPITLNTTALSFSQFSGAGTYTAGNGITLTGNLFSVVSHAGTAGAVGTVVSGADGKLGVSLGTTSTTAAAGDHNHDGRYYTETEMGSTTAGSSGAKKVGTPALSGVTGTDVEAQLSSLKTLIDDKEPTITSLPITKGGTGATTAAAARTNLGATTKYSANVGDGTATTFTVTHNLGTMDVVVTVREAASPYNVVFSDIQIVDNNSIKLLFAAAPSASQYRVNVIG</sequence>